<protein>
    <recommendedName>
        <fullName evidence="8">Peptidyl-prolyl cis-trans isomerase-like 1</fullName>
        <ecNumber evidence="2">5.2.1.8</ecNumber>
    </recommendedName>
    <alternativeName>
        <fullName evidence="7">Rotamase</fullName>
    </alternativeName>
</protein>
<evidence type="ECO:0000313" key="13">
    <source>
        <dbReference type="Proteomes" id="UP000038010"/>
    </source>
</evidence>
<evidence type="ECO:0000256" key="4">
    <source>
        <dbReference type="ARBA" id="ARBA00022737"/>
    </source>
</evidence>
<dbReference type="Gene3D" id="2.130.10.10">
    <property type="entry name" value="YVTN repeat-like/Quinoprotein amine dehydrogenase"/>
    <property type="match status" value="1"/>
</dbReference>
<organism evidence="12 13">
    <name type="scientific">Cyphellophora attinorum</name>
    <dbReference type="NCBI Taxonomy" id="1664694"/>
    <lineage>
        <taxon>Eukaryota</taxon>
        <taxon>Fungi</taxon>
        <taxon>Dikarya</taxon>
        <taxon>Ascomycota</taxon>
        <taxon>Pezizomycotina</taxon>
        <taxon>Eurotiomycetes</taxon>
        <taxon>Chaetothyriomycetidae</taxon>
        <taxon>Chaetothyriales</taxon>
        <taxon>Cyphellophoraceae</taxon>
        <taxon>Cyphellophora</taxon>
    </lineage>
</organism>
<gene>
    <name evidence="12" type="ORF">AB675_543</name>
</gene>
<feature type="region of interest" description="Disordered" evidence="10">
    <location>
        <begin position="1"/>
        <end position="39"/>
    </location>
</feature>
<dbReference type="GO" id="GO:0005634">
    <property type="term" value="C:nucleus"/>
    <property type="evidence" value="ECO:0007669"/>
    <property type="project" value="UniProtKB-ARBA"/>
</dbReference>
<evidence type="ECO:0000256" key="5">
    <source>
        <dbReference type="ARBA" id="ARBA00023110"/>
    </source>
</evidence>
<dbReference type="FunFam" id="2.40.100.10:FF:000003">
    <property type="entry name" value="Peptidylprolyl isomerase domain and WD repeat-containing 1"/>
    <property type="match status" value="1"/>
</dbReference>
<dbReference type="GeneID" id="28737520"/>
<comment type="catalytic activity">
    <reaction evidence="1">
        <text>[protein]-peptidylproline (omega=180) = [protein]-peptidylproline (omega=0)</text>
        <dbReference type="Rhea" id="RHEA:16237"/>
        <dbReference type="Rhea" id="RHEA-COMP:10747"/>
        <dbReference type="Rhea" id="RHEA-COMP:10748"/>
        <dbReference type="ChEBI" id="CHEBI:83833"/>
        <dbReference type="ChEBI" id="CHEBI:83834"/>
        <dbReference type="EC" id="5.2.1.8"/>
    </reaction>
</comment>
<dbReference type="InterPro" id="IPR036322">
    <property type="entry name" value="WD40_repeat_dom_sf"/>
</dbReference>
<keyword evidence="5" id="KW-0697">Rotamase</keyword>
<evidence type="ECO:0000256" key="9">
    <source>
        <dbReference type="PROSITE-ProRule" id="PRU00221"/>
    </source>
</evidence>
<keyword evidence="3 9" id="KW-0853">WD repeat</keyword>
<dbReference type="Proteomes" id="UP000038010">
    <property type="component" value="Unassembled WGS sequence"/>
</dbReference>
<keyword evidence="13" id="KW-1185">Reference proteome</keyword>
<evidence type="ECO:0000313" key="12">
    <source>
        <dbReference type="EMBL" id="KPI46082.1"/>
    </source>
</evidence>
<evidence type="ECO:0000256" key="2">
    <source>
        <dbReference type="ARBA" id="ARBA00013194"/>
    </source>
</evidence>
<dbReference type="InterPro" id="IPR044666">
    <property type="entry name" value="Cyclophilin_A-like"/>
</dbReference>
<dbReference type="SUPFAM" id="SSF50978">
    <property type="entry name" value="WD40 repeat-like"/>
    <property type="match status" value="1"/>
</dbReference>
<evidence type="ECO:0000256" key="8">
    <source>
        <dbReference type="ARBA" id="ARBA00040798"/>
    </source>
</evidence>
<evidence type="ECO:0000256" key="1">
    <source>
        <dbReference type="ARBA" id="ARBA00000971"/>
    </source>
</evidence>
<dbReference type="RefSeq" id="XP_018006045.1">
    <property type="nucleotide sequence ID" value="XM_018145651.1"/>
</dbReference>
<dbReference type="STRING" id="1664694.A0A0N1HID4"/>
<reference evidence="12 13" key="1">
    <citation type="submission" date="2015-06" db="EMBL/GenBank/DDBJ databases">
        <title>Draft genome of the ant-associated black yeast Phialophora attae CBS 131958.</title>
        <authorList>
            <person name="Moreno L.F."/>
            <person name="Stielow B.J."/>
            <person name="de Hoog S."/>
            <person name="Vicente V.A."/>
            <person name="Weiss V.A."/>
            <person name="de Vries M."/>
            <person name="Cruz L.M."/>
            <person name="Souza E.M."/>
        </authorList>
    </citation>
    <scope>NUCLEOTIDE SEQUENCE [LARGE SCALE GENOMIC DNA]</scope>
    <source>
        <strain evidence="12 13">CBS 131958</strain>
    </source>
</reference>
<dbReference type="EC" id="5.2.1.8" evidence="2"/>
<keyword evidence="4" id="KW-0677">Repeat</keyword>
<dbReference type="InterPro" id="IPR029000">
    <property type="entry name" value="Cyclophilin-like_dom_sf"/>
</dbReference>
<evidence type="ECO:0000259" key="11">
    <source>
        <dbReference type="PROSITE" id="PS50072"/>
    </source>
</evidence>
<dbReference type="Pfam" id="PF00160">
    <property type="entry name" value="Pro_isomerase"/>
    <property type="match status" value="1"/>
</dbReference>
<feature type="compositionally biased region" description="Acidic residues" evidence="10">
    <location>
        <begin position="16"/>
        <end position="25"/>
    </location>
</feature>
<dbReference type="InterPro" id="IPR015943">
    <property type="entry name" value="WD40/YVTN_repeat-like_dom_sf"/>
</dbReference>
<dbReference type="Pfam" id="PF00400">
    <property type="entry name" value="WD40"/>
    <property type="match status" value="1"/>
</dbReference>
<proteinExistence type="predicted"/>
<accession>A0A0N1HID4</accession>
<dbReference type="PANTHER" id="PTHR45625:SF4">
    <property type="entry name" value="PEPTIDYLPROLYL ISOMERASE DOMAIN AND WD REPEAT-CONTAINING PROTEIN 1"/>
    <property type="match status" value="1"/>
</dbReference>
<evidence type="ECO:0000256" key="6">
    <source>
        <dbReference type="ARBA" id="ARBA00023235"/>
    </source>
</evidence>
<feature type="repeat" description="WD" evidence="9">
    <location>
        <begin position="62"/>
        <end position="95"/>
    </location>
</feature>
<dbReference type="PROSITE" id="PS50072">
    <property type="entry name" value="CSA_PPIASE_2"/>
    <property type="match status" value="1"/>
</dbReference>
<evidence type="ECO:0000256" key="7">
    <source>
        <dbReference type="ARBA" id="ARBA00029569"/>
    </source>
</evidence>
<dbReference type="PRINTS" id="PR00153">
    <property type="entry name" value="CSAPPISMRASE"/>
</dbReference>
<dbReference type="GO" id="GO:0003755">
    <property type="term" value="F:peptidyl-prolyl cis-trans isomerase activity"/>
    <property type="evidence" value="ECO:0007669"/>
    <property type="project" value="UniProtKB-KW"/>
</dbReference>
<dbReference type="EMBL" id="LFJN01000001">
    <property type="protein sequence ID" value="KPI46082.1"/>
    <property type="molecule type" value="Genomic_DNA"/>
</dbReference>
<comment type="caution">
    <text evidence="12">The sequence shown here is derived from an EMBL/GenBank/DDBJ whole genome shotgun (WGS) entry which is preliminary data.</text>
</comment>
<evidence type="ECO:0000256" key="10">
    <source>
        <dbReference type="SAM" id="MobiDB-lite"/>
    </source>
</evidence>
<dbReference type="VEuPathDB" id="FungiDB:AB675_543"/>
<dbReference type="InterPro" id="IPR002130">
    <property type="entry name" value="Cyclophilin-type_PPIase_dom"/>
</dbReference>
<dbReference type="SMART" id="SM00320">
    <property type="entry name" value="WD40"/>
    <property type="match status" value="4"/>
</dbReference>
<dbReference type="InterPro" id="IPR020892">
    <property type="entry name" value="Cyclophilin-type_PPIase_CS"/>
</dbReference>
<dbReference type="PROSITE" id="PS50082">
    <property type="entry name" value="WD_REPEATS_2"/>
    <property type="match status" value="1"/>
</dbReference>
<dbReference type="PANTHER" id="PTHR45625">
    <property type="entry name" value="PEPTIDYL-PROLYL CIS-TRANS ISOMERASE-RELATED"/>
    <property type="match status" value="1"/>
</dbReference>
<dbReference type="PROSITE" id="PS00170">
    <property type="entry name" value="CSA_PPIASE_1"/>
    <property type="match status" value="1"/>
</dbReference>
<name>A0A0N1HID4_9EURO</name>
<evidence type="ECO:0000256" key="3">
    <source>
        <dbReference type="ARBA" id="ARBA00022574"/>
    </source>
</evidence>
<dbReference type="CDD" id="cd01927">
    <property type="entry name" value="cyclophilin_WD40"/>
    <property type="match status" value="1"/>
</dbReference>
<dbReference type="AlphaFoldDB" id="A0A0N1HID4"/>
<feature type="domain" description="PPIase cyclophilin-type" evidence="11">
    <location>
        <begin position="472"/>
        <end position="617"/>
    </location>
</feature>
<dbReference type="Gene3D" id="2.40.100.10">
    <property type="entry name" value="Cyclophilin-like"/>
    <property type="match status" value="1"/>
</dbReference>
<dbReference type="InterPro" id="IPR001680">
    <property type="entry name" value="WD40_rpt"/>
</dbReference>
<keyword evidence="6 12" id="KW-0413">Isomerase</keyword>
<dbReference type="SUPFAM" id="SSF50891">
    <property type="entry name" value="Cyclophilin-like"/>
    <property type="match status" value="1"/>
</dbReference>
<dbReference type="OrthoDB" id="10264753at2759"/>
<sequence>MAENGGLKRSRSPQDDGSDSSDDDFGPAPALPSTTAPKKKRKLAYESLYMNALPKGVRYSKSLMHREQLSTVTVAPSPADFVITTSVDGRVKFWKKAASGIEFAKEYSAHEGQILDSAVSTDGALFATSGDVEDRTIKLYDVANVDLLAIFILEEAAQRLCWVHRSGASPLLAAAVGKNIHIYDGRGNDSKPIHSVTSVHRGDVTAMVYNPAYDCVVSADASGMVEYWQPGGSYEKPDNVYSMKAQTNLFDFKKAKTTPTALAVTPSGHQLATISFPDRKIRLFDFASAKLIRSYDESTETLTTMQQAGTGAVKLESVEFGRRMATEQALESSSVRFRANLIFDESGNFLLYGALHGIKVVNTLTNRVMRIYGKDEPFRALNLALYQGAPQKKELTTIAMAASANPLLEESQERDPILFATGYGKVRFYSFTNDEDASKTTRDVYNEKPKTAVKQKAEQEKIVQTGTGAVLHTSMGDIFLRLFPERAPLAVENFVTHARTGYYNNTIFHRVIRKFMIQGGDPLGDGTGGESIWGKDFADEISDLKHDKPYRLSMANAGPGTNASQFFITTEKTPWLDGKHTIFGSVTKGMDVVHAIENTKVTKEKPEVDVKLLSITIDA</sequence>
<dbReference type="GO" id="GO:0006457">
    <property type="term" value="P:protein folding"/>
    <property type="evidence" value="ECO:0007669"/>
    <property type="project" value="InterPro"/>
</dbReference>